<dbReference type="SUPFAM" id="SSF52087">
    <property type="entry name" value="CRAL/TRIO domain"/>
    <property type="match status" value="1"/>
</dbReference>
<evidence type="ECO:0000259" key="1">
    <source>
        <dbReference type="PROSITE" id="PS50191"/>
    </source>
</evidence>
<dbReference type="InterPro" id="IPR011074">
    <property type="entry name" value="CRAL/TRIO_N_dom"/>
</dbReference>
<accession>A0A0P4VQS3</accession>
<dbReference type="AlphaFoldDB" id="A0A0P4VQS3"/>
<sequence length="285" mass="33431">MYSLSTTLDCKAINYTQQVLNETQEAKEQGLEALRKWLTINAHLHAKSDDYNLIRFLRATKFNYEQAQKKISNFYILRGTAPEWFHNRNPNLPEIQKLLEIGVFLPLLERDDKGRMIIFIRVAAHNPYLHKQDDVFKVGMMTLDLALDKMEDVSVYGVVAIFDMDGVSYGHARQLTTSMIRKAVHSWQDCYPVRVKGLHFINSPVYINVVLNIFRRFMRQKMRSRVHVHGYDRKSLHNIVPKELLPEEYGGSNGKLQHLIDFWKKEVSSSTAWYEQDETYKYLKS</sequence>
<dbReference type="Gene3D" id="1.10.8.20">
    <property type="entry name" value="N-terminal domain of phosphatidylinositol transfer protein sec14p"/>
    <property type="match status" value="1"/>
</dbReference>
<feature type="domain" description="CRAL-TRIO" evidence="1">
    <location>
        <begin position="92"/>
        <end position="257"/>
    </location>
</feature>
<dbReference type="SMART" id="SM01100">
    <property type="entry name" value="CRAL_TRIO_N"/>
    <property type="match status" value="1"/>
</dbReference>
<dbReference type="SMART" id="SM00516">
    <property type="entry name" value="SEC14"/>
    <property type="match status" value="1"/>
</dbReference>
<dbReference type="PRINTS" id="PR00180">
    <property type="entry name" value="CRETINALDHBP"/>
</dbReference>
<dbReference type="Gene3D" id="1.20.5.1200">
    <property type="entry name" value="Alpha-tocopherol transfer"/>
    <property type="match status" value="1"/>
</dbReference>
<dbReference type="GO" id="GO:0016020">
    <property type="term" value="C:membrane"/>
    <property type="evidence" value="ECO:0007669"/>
    <property type="project" value="TreeGrafter"/>
</dbReference>
<dbReference type="CDD" id="cd00170">
    <property type="entry name" value="SEC14"/>
    <property type="match status" value="1"/>
</dbReference>
<dbReference type="PANTHER" id="PTHR10174:SF224">
    <property type="entry name" value="RETINOL-BINDING PROTEIN PINTA"/>
    <property type="match status" value="1"/>
</dbReference>
<reference evidence="2" key="1">
    <citation type="journal article" date="2016" name="PLoS Negl. Trop. Dis.">
        <title>A Deep Insight into the Sialome of Rhodnius neglectus, a Vector of Chagas Disease.</title>
        <authorList>
            <person name="Santiago P.B."/>
            <person name="Assumpcao T.C."/>
            <person name="Araujo C.N."/>
            <person name="Bastos I.M."/>
            <person name="Neves D."/>
            <person name="Silva I.G."/>
            <person name="Charneau S."/>
            <person name="Queiroz R.M."/>
            <person name="Raiol T."/>
            <person name="Oliveira J.V."/>
            <person name="Sousa M.V."/>
            <person name="Calvo E."/>
            <person name="Ribeiro J.M."/>
            <person name="Santana J.M."/>
        </authorList>
    </citation>
    <scope>NUCLEOTIDE SEQUENCE</scope>
    <source>
        <tissue evidence="2">Salivary glands</tissue>
    </source>
</reference>
<dbReference type="InterPro" id="IPR036273">
    <property type="entry name" value="CRAL/TRIO_N_dom_sf"/>
</dbReference>
<dbReference type="SUPFAM" id="SSF46938">
    <property type="entry name" value="CRAL/TRIO N-terminal domain"/>
    <property type="match status" value="1"/>
</dbReference>
<name>A0A0P4VQS3_9HEMI</name>
<dbReference type="Gene3D" id="3.40.525.10">
    <property type="entry name" value="CRAL-TRIO lipid binding domain"/>
    <property type="match status" value="1"/>
</dbReference>
<dbReference type="PROSITE" id="PS50191">
    <property type="entry name" value="CRAL_TRIO"/>
    <property type="match status" value="1"/>
</dbReference>
<proteinExistence type="evidence at transcript level"/>
<organism evidence="2">
    <name type="scientific">Rhodnius neglectus</name>
    <dbReference type="NCBI Taxonomy" id="72488"/>
    <lineage>
        <taxon>Eukaryota</taxon>
        <taxon>Metazoa</taxon>
        <taxon>Ecdysozoa</taxon>
        <taxon>Arthropoda</taxon>
        <taxon>Hexapoda</taxon>
        <taxon>Insecta</taxon>
        <taxon>Pterygota</taxon>
        <taxon>Neoptera</taxon>
        <taxon>Paraneoptera</taxon>
        <taxon>Hemiptera</taxon>
        <taxon>Heteroptera</taxon>
        <taxon>Panheteroptera</taxon>
        <taxon>Cimicomorpha</taxon>
        <taxon>Reduviidae</taxon>
        <taxon>Triatominae</taxon>
        <taxon>Rhodnius</taxon>
    </lineage>
</organism>
<dbReference type="InterPro" id="IPR001251">
    <property type="entry name" value="CRAL-TRIO_dom"/>
</dbReference>
<protein>
    <submittedName>
        <fullName evidence="2">Putative phosphatidylinositol transfer protein sec14</fullName>
    </submittedName>
</protein>
<dbReference type="EMBL" id="GDKW01002393">
    <property type="protein sequence ID" value="JAI54202.1"/>
    <property type="molecule type" value="mRNA"/>
</dbReference>
<evidence type="ECO:0000313" key="2">
    <source>
        <dbReference type="EMBL" id="JAI54202.1"/>
    </source>
</evidence>
<dbReference type="Pfam" id="PF00650">
    <property type="entry name" value="CRAL_TRIO"/>
    <property type="match status" value="1"/>
</dbReference>
<dbReference type="InterPro" id="IPR036865">
    <property type="entry name" value="CRAL-TRIO_dom_sf"/>
</dbReference>
<dbReference type="GO" id="GO:1902936">
    <property type="term" value="F:phosphatidylinositol bisphosphate binding"/>
    <property type="evidence" value="ECO:0007669"/>
    <property type="project" value="TreeGrafter"/>
</dbReference>
<dbReference type="PANTHER" id="PTHR10174">
    <property type="entry name" value="ALPHA-TOCOPHEROL TRANSFER PROTEIN-RELATED"/>
    <property type="match status" value="1"/>
</dbReference>
<dbReference type="Pfam" id="PF03765">
    <property type="entry name" value="CRAL_TRIO_N"/>
    <property type="match status" value="1"/>
</dbReference>